<gene>
    <name evidence="7" type="ORF">TTHERM_00716050</name>
</gene>
<dbReference type="InParanoid" id="I7M653"/>
<dbReference type="OMA" id="VHANWRY"/>
<evidence type="ECO:0000256" key="5">
    <source>
        <dbReference type="ARBA" id="ARBA00023002"/>
    </source>
</evidence>
<keyword evidence="6" id="KW-0627">Porphyrin biosynthesis</keyword>
<evidence type="ECO:0000256" key="4">
    <source>
        <dbReference type="ARBA" id="ARBA00012869"/>
    </source>
</evidence>
<sequence length="338" mass="39939">MISSLLKFLAPQKKAKKTHVSKEEALERRKKFEQFVLDLQNHFVQTLQKYETKAVFLRDEWQRKDGHGGGVTCVLQDGNFFEKAGVNTSKISFPFNHGIAASMKERGKVFTDDEIKRYNIYANGISLVIHPINPFAPTVHANYRWMELYDRETNQTVDCWFGGGGDLTPHYLFEEDCKEFHQGFKNACDPYGQDLYKKLKKECDDYFFIKFRNERRGIGGIFYDDFLIEDSWDKTFEFAQKAGWATLNSYNTILERRKDTQYNEKNMEWKQIRRGRYVEFNLVYDRGTKFGLFTPDARIESILMSLPHVAKWEYMYKIEEGSEEEKMQKVLINPVDWI</sequence>
<dbReference type="Gene3D" id="3.40.1500.10">
    <property type="entry name" value="Coproporphyrinogen III oxidase, aerobic"/>
    <property type="match status" value="1"/>
</dbReference>
<dbReference type="GO" id="GO:0004109">
    <property type="term" value="F:coproporphyrinogen oxidase activity"/>
    <property type="evidence" value="ECO:0007669"/>
    <property type="project" value="UniProtKB-EC"/>
</dbReference>
<dbReference type="STRING" id="312017.I7M653"/>
<dbReference type="Pfam" id="PF01218">
    <property type="entry name" value="Coprogen_oxidas"/>
    <property type="match status" value="1"/>
</dbReference>
<dbReference type="HOGENOM" id="CLU_026169_0_1_1"/>
<dbReference type="UniPathway" id="UPA00251">
    <property type="reaction ID" value="UER00322"/>
</dbReference>
<keyword evidence="8" id="KW-1185">Reference proteome</keyword>
<evidence type="ECO:0000256" key="2">
    <source>
        <dbReference type="ARBA" id="ARBA00010644"/>
    </source>
</evidence>
<evidence type="ECO:0000256" key="3">
    <source>
        <dbReference type="ARBA" id="ARBA00011738"/>
    </source>
</evidence>
<keyword evidence="5" id="KW-0560">Oxidoreductase</keyword>
<dbReference type="NCBIfam" id="NF003727">
    <property type="entry name" value="PRK05330.1"/>
    <property type="match status" value="1"/>
</dbReference>
<dbReference type="SUPFAM" id="SSF102886">
    <property type="entry name" value="Coproporphyrinogen III oxidase"/>
    <property type="match status" value="1"/>
</dbReference>
<evidence type="ECO:0000256" key="6">
    <source>
        <dbReference type="ARBA" id="ARBA00023244"/>
    </source>
</evidence>
<dbReference type="RefSeq" id="XP_001031962.1">
    <property type="nucleotide sequence ID" value="XM_001031962.1"/>
</dbReference>
<dbReference type="FunCoup" id="I7M653">
    <property type="interactions" value="245"/>
</dbReference>
<dbReference type="EC" id="1.3.3.3" evidence="4"/>
<name>I7M653_TETTS</name>
<dbReference type="PIRSF" id="PIRSF000166">
    <property type="entry name" value="Coproporphyri_ox"/>
    <property type="match status" value="1"/>
</dbReference>
<comment type="subunit">
    <text evidence="3">Homodimer.</text>
</comment>
<comment type="similarity">
    <text evidence="2">Belongs to the aerobic coproporphyrinogen-III oxidase family.</text>
</comment>
<dbReference type="OrthoDB" id="15318at2759"/>
<dbReference type="AlphaFoldDB" id="I7M653"/>
<dbReference type="GO" id="GO:0005737">
    <property type="term" value="C:cytoplasm"/>
    <property type="evidence" value="ECO:0007669"/>
    <property type="project" value="TreeGrafter"/>
</dbReference>
<evidence type="ECO:0000256" key="1">
    <source>
        <dbReference type="ARBA" id="ARBA00005168"/>
    </source>
</evidence>
<reference evidence="8" key="1">
    <citation type="journal article" date="2006" name="PLoS Biol.">
        <title>Macronuclear genome sequence of the ciliate Tetrahymena thermophila, a model eukaryote.</title>
        <authorList>
            <person name="Eisen J.A."/>
            <person name="Coyne R.S."/>
            <person name="Wu M."/>
            <person name="Wu D."/>
            <person name="Thiagarajan M."/>
            <person name="Wortman J.R."/>
            <person name="Badger J.H."/>
            <person name="Ren Q."/>
            <person name="Amedeo P."/>
            <person name="Jones K.M."/>
            <person name="Tallon L.J."/>
            <person name="Delcher A.L."/>
            <person name="Salzberg S.L."/>
            <person name="Silva J.C."/>
            <person name="Haas B.J."/>
            <person name="Majoros W.H."/>
            <person name="Farzad M."/>
            <person name="Carlton J.M."/>
            <person name="Smith R.K. Jr."/>
            <person name="Garg J."/>
            <person name="Pearlman R.E."/>
            <person name="Karrer K.M."/>
            <person name="Sun L."/>
            <person name="Manning G."/>
            <person name="Elde N.C."/>
            <person name="Turkewitz A.P."/>
            <person name="Asai D.J."/>
            <person name="Wilkes D.E."/>
            <person name="Wang Y."/>
            <person name="Cai H."/>
            <person name="Collins K."/>
            <person name="Stewart B.A."/>
            <person name="Lee S.R."/>
            <person name="Wilamowska K."/>
            <person name="Weinberg Z."/>
            <person name="Ruzzo W.L."/>
            <person name="Wloga D."/>
            <person name="Gaertig J."/>
            <person name="Frankel J."/>
            <person name="Tsao C.-C."/>
            <person name="Gorovsky M.A."/>
            <person name="Keeling P.J."/>
            <person name="Waller R.F."/>
            <person name="Patron N.J."/>
            <person name="Cherry J.M."/>
            <person name="Stover N.A."/>
            <person name="Krieger C.J."/>
            <person name="del Toro C."/>
            <person name="Ryder H.F."/>
            <person name="Williamson S.C."/>
            <person name="Barbeau R.A."/>
            <person name="Hamilton E.P."/>
            <person name="Orias E."/>
        </authorList>
    </citation>
    <scope>NUCLEOTIDE SEQUENCE [LARGE SCALE GENOMIC DNA]</scope>
    <source>
        <strain evidence="8">SB210</strain>
    </source>
</reference>
<dbReference type="PANTHER" id="PTHR10755">
    <property type="entry name" value="COPROPORPHYRINOGEN III OXIDASE, MITOCHONDRIAL"/>
    <property type="match status" value="1"/>
</dbReference>
<dbReference type="PANTHER" id="PTHR10755:SF0">
    <property type="entry name" value="OXYGEN-DEPENDENT COPROPORPHYRINOGEN-III OXIDASE, MITOCHONDRIAL"/>
    <property type="match status" value="1"/>
</dbReference>
<evidence type="ECO:0000313" key="8">
    <source>
        <dbReference type="Proteomes" id="UP000009168"/>
    </source>
</evidence>
<dbReference type="EMBL" id="GG662447">
    <property type="protein sequence ID" value="EAR84299.1"/>
    <property type="molecule type" value="Genomic_DNA"/>
</dbReference>
<dbReference type="InterPro" id="IPR001260">
    <property type="entry name" value="Coprogen_oxidase_aer"/>
</dbReference>
<dbReference type="InterPro" id="IPR036406">
    <property type="entry name" value="Coprogen_oxidase_aer_sf"/>
</dbReference>
<organism evidence="7 8">
    <name type="scientific">Tetrahymena thermophila (strain SB210)</name>
    <dbReference type="NCBI Taxonomy" id="312017"/>
    <lineage>
        <taxon>Eukaryota</taxon>
        <taxon>Sar</taxon>
        <taxon>Alveolata</taxon>
        <taxon>Ciliophora</taxon>
        <taxon>Intramacronucleata</taxon>
        <taxon>Oligohymenophorea</taxon>
        <taxon>Hymenostomatida</taxon>
        <taxon>Tetrahymenina</taxon>
        <taxon>Tetrahymenidae</taxon>
        <taxon>Tetrahymena</taxon>
    </lineage>
</organism>
<protein>
    <recommendedName>
        <fullName evidence="4">coproporphyrinogen oxidase</fullName>
        <ecNumber evidence="4">1.3.3.3</ecNumber>
    </recommendedName>
</protein>
<dbReference type="eggNOG" id="KOG1518">
    <property type="taxonomic scope" value="Eukaryota"/>
</dbReference>
<dbReference type="PRINTS" id="PR00073">
    <property type="entry name" value="COPRGNOXDASE"/>
</dbReference>
<comment type="pathway">
    <text evidence="1">Porphyrin-containing compound metabolism; protoporphyrin-IX biosynthesis; protoporphyrinogen-IX from coproporphyrinogen-III (O2 route): step 1/1.</text>
</comment>
<evidence type="ECO:0000313" key="7">
    <source>
        <dbReference type="EMBL" id="EAR84299.1"/>
    </source>
</evidence>
<proteinExistence type="inferred from homology"/>
<accession>I7M653</accession>
<dbReference type="GO" id="GO:0006782">
    <property type="term" value="P:protoporphyrinogen IX biosynthetic process"/>
    <property type="evidence" value="ECO:0007669"/>
    <property type="project" value="UniProtKB-UniPathway"/>
</dbReference>
<dbReference type="KEGG" id="tet:TTHERM_00716050"/>
<dbReference type="GeneID" id="7845553"/>
<dbReference type="Proteomes" id="UP000009168">
    <property type="component" value="Unassembled WGS sequence"/>
</dbReference>